<comment type="caution">
    <text evidence="2">The sequence shown here is derived from an EMBL/GenBank/DDBJ whole genome shotgun (WGS) entry which is preliminary data.</text>
</comment>
<reference evidence="2 3" key="1">
    <citation type="submission" date="2015-07" db="EMBL/GenBank/DDBJ databases">
        <title>Comparative genomics of the Sigatoka disease complex on banana suggests a link between parallel evolutionary changes in Pseudocercospora fijiensis and Pseudocercospora eumusae and increased virulence on the banana host.</title>
        <authorList>
            <person name="Chang T.-C."/>
            <person name="Salvucci A."/>
            <person name="Crous P.W."/>
            <person name="Stergiopoulos I."/>
        </authorList>
    </citation>
    <scope>NUCLEOTIDE SEQUENCE [LARGE SCALE GENOMIC DNA]</scope>
    <source>
        <strain evidence="2 3">CBS 116634</strain>
    </source>
</reference>
<accession>A0A139IRI6</accession>
<feature type="region of interest" description="Disordered" evidence="1">
    <location>
        <begin position="404"/>
        <end position="431"/>
    </location>
</feature>
<organism evidence="2 3">
    <name type="scientific">Pseudocercospora musae</name>
    <dbReference type="NCBI Taxonomy" id="113226"/>
    <lineage>
        <taxon>Eukaryota</taxon>
        <taxon>Fungi</taxon>
        <taxon>Dikarya</taxon>
        <taxon>Ascomycota</taxon>
        <taxon>Pezizomycotina</taxon>
        <taxon>Dothideomycetes</taxon>
        <taxon>Dothideomycetidae</taxon>
        <taxon>Mycosphaerellales</taxon>
        <taxon>Mycosphaerellaceae</taxon>
        <taxon>Pseudocercospora</taxon>
    </lineage>
</organism>
<feature type="region of interest" description="Disordered" evidence="1">
    <location>
        <begin position="24"/>
        <end position="59"/>
    </location>
</feature>
<feature type="compositionally biased region" description="Basic and acidic residues" evidence="1">
    <location>
        <begin position="418"/>
        <end position="431"/>
    </location>
</feature>
<keyword evidence="3" id="KW-1185">Reference proteome</keyword>
<dbReference type="EMBL" id="LFZO01000021">
    <property type="protein sequence ID" value="KXT17359.1"/>
    <property type="molecule type" value="Genomic_DNA"/>
</dbReference>
<name>A0A139IRI6_9PEZI</name>
<dbReference type="OrthoDB" id="3637007at2759"/>
<evidence type="ECO:0000313" key="3">
    <source>
        <dbReference type="Proteomes" id="UP000073492"/>
    </source>
</evidence>
<dbReference type="Proteomes" id="UP000073492">
    <property type="component" value="Unassembled WGS sequence"/>
</dbReference>
<protein>
    <submittedName>
        <fullName evidence="2">Uncharacterized protein</fullName>
    </submittedName>
</protein>
<proteinExistence type="predicted"/>
<evidence type="ECO:0000256" key="1">
    <source>
        <dbReference type="SAM" id="MobiDB-lite"/>
    </source>
</evidence>
<evidence type="ECO:0000313" key="2">
    <source>
        <dbReference type="EMBL" id="KXT17359.1"/>
    </source>
</evidence>
<dbReference type="AlphaFoldDB" id="A0A139IRI6"/>
<gene>
    <name evidence="2" type="ORF">AC579_3866</name>
</gene>
<sequence>MWRRIQAGLGRIRDSFHRPVQHFADATPLSKAPNKPGSTNKRERPGRRLISQANRPAPGSAAFDRVAVNKRRRNSSRSALHQDYVLKLERLVFGLDQIEDDESLSNAIDGRIENALDDAKCEDHGVYESRVEELADEKWKVEERIQKGFVKLSATAIAVHNSLHTEREEFSNSVLPWDFREALEDWSMKREVCQERQYMFSRKENLRDVGQRLLQAKTAQIKKRGWRPTSSYLGQLHKSRNKLLRLTAVSKVARRNARNTLRRLCKVHARKALFDISSEDQQPPTDHQKAACVVPDVPIVSDVVQAPDLEERWTSIKNDCQIGTEWLREVFESHSARDQAVEDAVYQKMEAFDADTFEREWFAEVSKRARRWRNVGEKFVPIRDEAMRAGFSPVAIGDEAWGEFEKHRDDGNTSSEATEQREERADLAGGKEPHDSVLEFVEVQKRVMADGGWKDADTCAHTQTPTTELSVEEVEFGESQAGGLTDSNVVKDKISRWRQACEQTRVEADAIYKQATQRLII</sequence>